<evidence type="ECO:0000313" key="1">
    <source>
        <dbReference type="EMBL" id="ABG59987.1"/>
    </source>
</evidence>
<accession>A0A6N4SU55</accession>
<keyword evidence="1" id="KW-0131">Cell cycle</keyword>
<dbReference type="Proteomes" id="UP000001822">
    <property type="component" value="Chromosome"/>
</dbReference>
<sequence>MSSVMAKQTDNRKKWSMSQSLKNKLVFGSMGVVLLFLISFVENEHANRTIRKTLVRINYEADNYFVDEADILRTLTMNDADQIVGKKYRDIDLKTLELRLESIKFVDDAQISADHKGTLMVEINQSKPIARIVSQNSPHAYIGSNATALSTSEKFTSRVLIIDGPFASRLMKENYMLTDSTGSKYFQLIEFIDQSPYWKKMISQLTLLQNGDVVMQPQIGNYEIFFGKPTDIEVKFKKIDMFFRDILPAKGWDSYQRVNVSFNNQIVCE</sequence>
<keyword evidence="2" id="KW-1185">Reference proteome</keyword>
<protein>
    <submittedName>
        <fullName evidence="1">Cell division protein</fullName>
    </submittedName>
</protein>
<gene>
    <name evidence="1" type="ordered locus">CHU_2737</name>
</gene>
<reference evidence="1 2" key="1">
    <citation type="journal article" date="2007" name="Appl. Environ. Microbiol.">
        <title>Genome sequence of the cellulolytic gliding bacterium Cytophaga hutchinsonii.</title>
        <authorList>
            <person name="Xie G."/>
            <person name="Bruce D.C."/>
            <person name="Challacombe J.F."/>
            <person name="Chertkov O."/>
            <person name="Detter J.C."/>
            <person name="Gilna P."/>
            <person name="Han C.S."/>
            <person name="Lucas S."/>
            <person name="Misra M."/>
            <person name="Myers G.L."/>
            <person name="Richardson P."/>
            <person name="Tapia R."/>
            <person name="Thayer N."/>
            <person name="Thompson L.S."/>
            <person name="Brettin T.S."/>
            <person name="Henrissat B."/>
            <person name="Wilson D.B."/>
            <person name="McBride M.J."/>
        </authorList>
    </citation>
    <scope>NUCLEOTIDE SEQUENCE [LARGE SCALE GENOMIC DNA]</scope>
    <source>
        <strain evidence="2">ATCC 33406 / DSM 1761 / CIP 103989 / NBRC 15051 / NCIMB 9469 / D465</strain>
    </source>
</reference>
<organism evidence="1 2">
    <name type="scientific">Cytophaga hutchinsonii (strain ATCC 33406 / DSM 1761 / CIP 103989 / NBRC 15051 / NCIMB 9469 / D465)</name>
    <dbReference type="NCBI Taxonomy" id="269798"/>
    <lineage>
        <taxon>Bacteria</taxon>
        <taxon>Pseudomonadati</taxon>
        <taxon>Bacteroidota</taxon>
        <taxon>Cytophagia</taxon>
        <taxon>Cytophagales</taxon>
        <taxon>Cytophagaceae</taxon>
        <taxon>Cytophaga</taxon>
    </lineage>
</organism>
<evidence type="ECO:0000313" key="2">
    <source>
        <dbReference type="Proteomes" id="UP000001822"/>
    </source>
</evidence>
<dbReference type="GO" id="GO:0051301">
    <property type="term" value="P:cell division"/>
    <property type="evidence" value="ECO:0007669"/>
    <property type="project" value="UniProtKB-KW"/>
</dbReference>
<dbReference type="AlphaFoldDB" id="A0A6N4SU55"/>
<name>A0A6N4SU55_CYTH3</name>
<dbReference type="EMBL" id="CP000383">
    <property type="protein sequence ID" value="ABG59987.1"/>
    <property type="molecule type" value="Genomic_DNA"/>
</dbReference>
<dbReference type="KEGG" id="chu:CHU_2737"/>
<proteinExistence type="predicted"/>
<keyword evidence="1" id="KW-0132">Cell division</keyword>